<dbReference type="AlphaFoldDB" id="A0A5F2BKJ7"/>
<evidence type="ECO:0000313" key="1">
    <source>
        <dbReference type="EMBL" id="TGM05992.1"/>
    </source>
</evidence>
<evidence type="ECO:0000313" key="2">
    <source>
        <dbReference type="Proteomes" id="UP000298429"/>
    </source>
</evidence>
<dbReference type="OrthoDB" id="9918001at2"/>
<reference evidence="1 2" key="1">
    <citation type="journal article" date="2019" name="PLoS Negl. Trop. Dis.">
        <title>Revisiting the worldwide diversity of Leptospira species in the environment.</title>
        <authorList>
            <person name="Vincent A.T."/>
            <person name="Schiettekatte O."/>
            <person name="Bourhy P."/>
            <person name="Veyrier F.J."/>
            <person name="Picardeau M."/>
        </authorList>
    </citation>
    <scope>NUCLEOTIDE SEQUENCE [LARGE SCALE GENOMIC DNA]</scope>
    <source>
        <strain evidence="1 2">201702444</strain>
    </source>
</reference>
<dbReference type="EMBL" id="RQGN01000036">
    <property type="protein sequence ID" value="TGM05992.1"/>
    <property type="molecule type" value="Genomic_DNA"/>
</dbReference>
<accession>A0A5F2BKJ7</accession>
<organism evidence="1 2">
    <name type="scientific">Leptospira barantonii</name>
    <dbReference type="NCBI Taxonomy" id="2023184"/>
    <lineage>
        <taxon>Bacteria</taxon>
        <taxon>Pseudomonadati</taxon>
        <taxon>Spirochaetota</taxon>
        <taxon>Spirochaetia</taxon>
        <taxon>Leptospirales</taxon>
        <taxon>Leptospiraceae</taxon>
        <taxon>Leptospira</taxon>
    </lineage>
</organism>
<protein>
    <submittedName>
        <fullName evidence="1">Uncharacterized protein</fullName>
    </submittedName>
</protein>
<sequence length="81" mass="9776">MTSLILGKFPSLFSYLKTGRYSTLSLFSKSKLRIIFRNYWSFCFDEIPYFSFNIKKRSKARPFDSVRFALFGFEVVFFFYK</sequence>
<proteinExistence type="predicted"/>
<dbReference type="Proteomes" id="UP000298429">
    <property type="component" value="Unassembled WGS sequence"/>
</dbReference>
<gene>
    <name evidence="1" type="ORF">EHQ76_06915</name>
</gene>
<name>A0A5F2BKJ7_9LEPT</name>
<comment type="caution">
    <text evidence="1">The sequence shown here is derived from an EMBL/GenBank/DDBJ whole genome shotgun (WGS) entry which is preliminary data.</text>
</comment>